<organism evidence="2 3">
    <name type="scientific">Gnathostoma spinigerum</name>
    <dbReference type="NCBI Taxonomy" id="75299"/>
    <lineage>
        <taxon>Eukaryota</taxon>
        <taxon>Metazoa</taxon>
        <taxon>Ecdysozoa</taxon>
        <taxon>Nematoda</taxon>
        <taxon>Chromadorea</taxon>
        <taxon>Rhabditida</taxon>
        <taxon>Spirurina</taxon>
        <taxon>Gnathostomatomorpha</taxon>
        <taxon>Gnathostomatoidea</taxon>
        <taxon>Gnathostomatidae</taxon>
        <taxon>Gnathostoma</taxon>
    </lineage>
</organism>
<evidence type="ECO:0000313" key="3">
    <source>
        <dbReference type="Proteomes" id="UP001608902"/>
    </source>
</evidence>
<accession>A0ABD6EP97</accession>
<protein>
    <submittedName>
        <fullName evidence="2">Uncharacterized protein</fullName>
    </submittedName>
</protein>
<dbReference type="EMBL" id="JBGFUD010006462">
    <property type="protein sequence ID" value="MFH4981012.1"/>
    <property type="molecule type" value="Genomic_DNA"/>
</dbReference>
<evidence type="ECO:0000256" key="1">
    <source>
        <dbReference type="SAM" id="MobiDB-lite"/>
    </source>
</evidence>
<feature type="compositionally biased region" description="Basic and acidic residues" evidence="1">
    <location>
        <begin position="291"/>
        <end position="300"/>
    </location>
</feature>
<reference evidence="2 3" key="1">
    <citation type="submission" date="2024-08" db="EMBL/GenBank/DDBJ databases">
        <title>Gnathostoma spinigerum genome.</title>
        <authorList>
            <person name="Gonzalez-Bertolin B."/>
            <person name="Monzon S."/>
            <person name="Zaballos A."/>
            <person name="Jimenez P."/>
            <person name="Dekumyoy P."/>
            <person name="Varona S."/>
            <person name="Cuesta I."/>
            <person name="Sumanam S."/>
            <person name="Adisakwattana P."/>
            <person name="Gasser R.B."/>
            <person name="Hernandez-Gonzalez A."/>
            <person name="Young N.D."/>
            <person name="Perteguer M.J."/>
        </authorList>
    </citation>
    <scope>NUCLEOTIDE SEQUENCE [LARGE SCALE GENOMIC DNA]</scope>
    <source>
        <strain evidence="2">AL3</strain>
        <tissue evidence="2">Liver</tissue>
    </source>
</reference>
<feature type="region of interest" description="Disordered" evidence="1">
    <location>
        <begin position="284"/>
        <end position="307"/>
    </location>
</feature>
<evidence type="ECO:0000313" key="2">
    <source>
        <dbReference type="EMBL" id="MFH4981012.1"/>
    </source>
</evidence>
<name>A0ABD6EP97_9BILA</name>
<keyword evidence="3" id="KW-1185">Reference proteome</keyword>
<sequence>MDTLQGVAARSATAINLPFPSAMSDHPALDALSRFSDEIEVPSVNSSQFLFSDINGQASLGHSVSQNGSVVGSSVSAFTMAPSRKRSTTRADEISVGFSKRSKVLADVARRQIHATSTGASSLTRTASVPDINYAAHLQQVYQAALMNNLLLLNPGLLNLVQQSATQQHPLTALILSNQLASVVGWASSFGDFVTSQLGGSSTFGSIVGNAYKASLESVMGTTAKNATSDRQNSNGSDQSAAALGIPGSFGSPTVSAAQTQNTVALSTLLAALGVEFFGTNHNGLSGNGSESEHGIRESDESSTNSECVNMQSAKWRSDIYSSAKHLASPTIKIQQISVDRQDLENRFAKILEQELTDCSKRNKDIMLREVQSNGSGCFSPPSGSGEVSADASSSSSL</sequence>
<feature type="region of interest" description="Disordered" evidence="1">
    <location>
        <begin position="224"/>
        <end position="243"/>
    </location>
</feature>
<feature type="region of interest" description="Disordered" evidence="1">
    <location>
        <begin position="373"/>
        <end position="398"/>
    </location>
</feature>
<comment type="caution">
    <text evidence="2">The sequence shown here is derived from an EMBL/GenBank/DDBJ whole genome shotgun (WGS) entry which is preliminary data.</text>
</comment>
<proteinExistence type="predicted"/>
<dbReference type="AlphaFoldDB" id="A0ABD6EP97"/>
<gene>
    <name evidence="2" type="ORF">AB6A40_007721</name>
</gene>
<dbReference type="Proteomes" id="UP001608902">
    <property type="component" value="Unassembled WGS sequence"/>
</dbReference>
<feature type="compositionally biased region" description="Polar residues" evidence="1">
    <location>
        <begin position="224"/>
        <end position="240"/>
    </location>
</feature>